<evidence type="ECO:0000313" key="3">
    <source>
        <dbReference type="Proteomes" id="UP000034883"/>
    </source>
</evidence>
<dbReference type="RefSeq" id="WP_053236915.1">
    <property type="nucleotide sequence ID" value="NZ_CP011125.1"/>
</dbReference>
<dbReference type="InterPro" id="IPR003594">
    <property type="entry name" value="HATPase_dom"/>
</dbReference>
<organism evidence="2 3">
    <name type="scientific">Sandaracinus amylolyticus</name>
    <dbReference type="NCBI Taxonomy" id="927083"/>
    <lineage>
        <taxon>Bacteria</taxon>
        <taxon>Pseudomonadati</taxon>
        <taxon>Myxococcota</taxon>
        <taxon>Polyangia</taxon>
        <taxon>Polyangiales</taxon>
        <taxon>Sandaracinaceae</taxon>
        <taxon>Sandaracinus</taxon>
    </lineage>
</organism>
<dbReference type="STRING" id="927083.DB32_007059"/>
<dbReference type="OrthoDB" id="5769716at2"/>
<name>A0A0F6YN22_9BACT</name>
<dbReference type="InterPro" id="IPR036890">
    <property type="entry name" value="HATPase_C_sf"/>
</dbReference>
<feature type="domain" description="Histidine kinase/HSP90-like ATPase" evidence="1">
    <location>
        <begin position="16"/>
        <end position="122"/>
    </location>
</feature>
<dbReference type="Gene3D" id="3.30.565.10">
    <property type="entry name" value="Histidine kinase-like ATPase, C-terminal domain"/>
    <property type="match status" value="1"/>
</dbReference>
<reference evidence="2 3" key="1">
    <citation type="submission" date="2015-03" db="EMBL/GenBank/DDBJ databases">
        <title>Genome assembly of Sandaracinus amylolyticus DSM 53668.</title>
        <authorList>
            <person name="Sharma G."/>
            <person name="Subramanian S."/>
        </authorList>
    </citation>
    <scope>NUCLEOTIDE SEQUENCE [LARGE SCALE GENOMIC DNA]</scope>
    <source>
        <strain evidence="2 3">DSM 53668</strain>
    </source>
</reference>
<keyword evidence="3" id="KW-1185">Reference proteome</keyword>
<dbReference type="Proteomes" id="UP000034883">
    <property type="component" value="Chromosome"/>
</dbReference>
<accession>A0A0F6YN22</accession>
<evidence type="ECO:0000259" key="1">
    <source>
        <dbReference type="Pfam" id="PF13581"/>
    </source>
</evidence>
<dbReference type="SUPFAM" id="SSF55874">
    <property type="entry name" value="ATPase domain of HSP90 chaperone/DNA topoisomerase II/histidine kinase"/>
    <property type="match status" value="1"/>
</dbReference>
<dbReference type="Pfam" id="PF13581">
    <property type="entry name" value="HATPase_c_2"/>
    <property type="match status" value="1"/>
</dbReference>
<dbReference type="KEGG" id="samy:DB32_007059"/>
<evidence type="ECO:0000313" key="2">
    <source>
        <dbReference type="EMBL" id="AKF09910.1"/>
    </source>
</evidence>
<protein>
    <submittedName>
        <fullName evidence="2">Anti-sigma B factor RsbT</fullName>
    </submittedName>
</protein>
<dbReference type="AlphaFoldDB" id="A0A0F6YN22"/>
<gene>
    <name evidence="2" type="ORF">DB32_007059</name>
</gene>
<proteinExistence type="predicted"/>
<dbReference type="EMBL" id="CP011125">
    <property type="protein sequence ID" value="AKF09910.1"/>
    <property type="molecule type" value="Genomic_DNA"/>
</dbReference>
<sequence>MTTIVAVRSDADRVLAVHRARELARALAWDDRDRGAFETIVLELSQNLIDHGGGGEIHLRRCDERGLEVVAIDRGRGIARLGDALRGGVSPRAGLGEGLAAVRRLGHELRVTTHPSRGTVVLARRWARAR</sequence>